<accession>A0A3A2ZXF0</accession>
<dbReference type="Gene3D" id="3.40.190.80">
    <property type="match status" value="1"/>
</dbReference>
<keyword evidence="9" id="KW-1185">Reference proteome</keyword>
<proteinExistence type="inferred from homology"/>
<sequence>MGIMDSKYSKELQIACLTVQRAALVTKRLIEAVDKGFLDKSDSTPVTLADFAAQALIIAVMHHAFPDDRFIGEEDSTALRSDAKLLDRTWELVSTTHLDDERSEELLYTPRSKEEMLELIDLGQGEFKRSGRTWVLDPVDGTATFMNGQQYAVCLALMEDGCQKVGVLGCPNLNLETGRVHEDIADHDGYGYQLFAVAGEGASVRKMGRGALLPSSKIDKKAEVNDPQELSFVDCKAATSTDFELHGKIASRLGAPWPNTTDVWAAQMRYVALVVGGCNTVVKIPRKPDYRSKLWDHAGGMLLAEEVGLTVSDVYGNPIDCGLGRTLSGSYGMIVAPPSIHGKVLLLLSQISYIVHLFSKDAVVVAAAANVASHFVLNNLFVFAWILLWVRNHFWGSEIILAAHFINQHASYWRHRGLPTFVHLPAVAGPYAWTLTALFWNGAVAVHSNGIAARIVANVFIWVILVVGGVHVLAANDHLLGYCLSFLTLSLAIEQFDIKVIALQWIFAFVVFAVFLVTSFYTSSTRYYGRDSLFRRIVEPEATIDRERQPLLDDQNA</sequence>
<evidence type="ECO:0000256" key="5">
    <source>
        <dbReference type="ARBA" id="ARBA00022842"/>
    </source>
</evidence>
<keyword evidence="4" id="KW-0378">Hydrolase</keyword>
<evidence type="ECO:0000256" key="1">
    <source>
        <dbReference type="ARBA" id="ARBA00001946"/>
    </source>
</evidence>
<keyword evidence="7" id="KW-0472">Membrane</keyword>
<keyword evidence="7" id="KW-0812">Transmembrane</keyword>
<dbReference type="FunFam" id="3.40.190.80:FF:000021">
    <property type="entry name" value="Myo-inositol-1(Or 4)-monophosphatase"/>
    <property type="match status" value="1"/>
</dbReference>
<keyword evidence="5 6" id="KW-0460">Magnesium</keyword>
<keyword evidence="3 6" id="KW-0479">Metal-binding</keyword>
<organism evidence="8 9">
    <name type="scientific">Aspergillus sclerotialis</name>
    <dbReference type="NCBI Taxonomy" id="2070753"/>
    <lineage>
        <taxon>Eukaryota</taxon>
        <taxon>Fungi</taxon>
        <taxon>Dikarya</taxon>
        <taxon>Ascomycota</taxon>
        <taxon>Pezizomycotina</taxon>
        <taxon>Eurotiomycetes</taxon>
        <taxon>Eurotiomycetidae</taxon>
        <taxon>Eurotiales</taxon>
        <taxon>Aspergillaceae</taxon>
        <taxon>Aspergillus</taxon>
        <taxon>Aspergillus subgen. Polypaecilum</taxon>
    </lineage>
</organism>
<dbReference type="GO" id="GO:0008441">
    <property type="term" value="F:3'(2'),5'-bisphosphate nucleotidase activity"/>
    <property type="evidence" value="ECO:0007669"/>
    <property type="project" value="TreeGrafter"/>
</dbReference>
<feature type="binding site" evidence="6">
    <location>
        <position position="73"/>
    </location>
    <ligand>
        <name>Mg(2+)</name>
        <dbReference type="ChEBI" id="CHEBI:18420"/>
        <label>1</label>
        <note>catalytic</note>
    </ligand>
</feature>
<dbReference type="AlphaFoldDB" id="A0A3A2ZXF0"/>
<comment type="cofactor">
    <cofactor evidence="1 6">
        <name>Mg(2+)</name>
        <dbReference type="ChEBI" id="CHEBI:18420"/>
    </cofactor>
</comment>
<evidence type="ECO:0000256" key="2">
    <source>
        <dbReference type="ARBA" id="ARBA00009759"/>
    </source>
</evidence>
<protein>
    <submittedName>
        <fullName evidence="8">Inositol monophosphatase family</fullName>
    </submittedName>
</protein>
<dbReference type="Gene3D" id="3.30.540.10">
    <property type="entry name" value="Fructose-1,6-Bisphosphatase, subunit A, domain 1"/>
    <property type="match status" value="1"/>
</dbReference>
<feature type="binding site" evidence="6">
    <location>
        <position position="296"/>
    </location>
    <ligand>
        <name>Mg(2+)</name>
        <dbReference type="ChEBI" id="CHEBI:18420"/>
        <label>1</label>
        <note>catalytic</note>
    </ligand>
</feature>
<feature type="transmembrane region" description="Helical" evidence="7">
    <location>
        <begin position="421"/>
        <end position="440"/>
    </location>
</feature>
<dbReference type="SUPFAM" id="SSF56655">
    <property type="entry name" value="Carbohydrate phosphatase"/>
    <property type="match status" value="1"/>
</dbReference>
<dbReference type="EMBL" id="MVGC01000004">
    <property type="protein sequence ID" value="RJE27380.1"/>
    <property type="molecule type" value="Genomic_DNA"/>
</dbReference>
<dbReference type="OrthoDB" id="411145at2759"/>
<evidence type="ECO:0000313" key="9">
    <source>
        <dbReference type="Proteomes" id="UP000266188"/>
    </source>
</evidence>
<dbReference type="STRING" id="2070753.A0A3A2ZXF0"/>
<dbReference type="GO" id="GO:0000103">
    <property type="term" value="P:sulfate assimilation"/>
    <property type="evidence" value="ECO:0007669"/>
    <property type="project" value="TreeGrafter"/>
</dbReference>
<dbReference type="Pfam" id="PF00459">
    <property type="entry name" value="Inositol_P"/>
    <property type="match status" value="1"/>
</dbReference>
<dbReference type="InterPro" id="IPR051090">
    <property type="entry name" value="Inositol_monoP_superfamily"/>
</dbReference>
<comment type="similarity">
    <text evidence="2">Belongs to the inositol monophosphatase superfamily.</text>
</comment>
<evidence type="ECO:0000256" key="6">
    <source>
        <dbReference type="PIRSR" id="PIRSR600760-2"/>
    </source>
</evidence>
<evidence type="ECO:0000256" key="7">
    <source>
        <dbReference type="SAM" id="Phobius"/>
    </source>
</evidence>
<dbReference type="PROSITE" id="PS00629">
    <property type="entry name" value="IMP_1"/>
    <property type="match status" value="1"/>
</dbReference>
<feature type="transmembrane region" description="Helical" evidence="7">
    <location>
        <begin position="452"/>
        <end position="472"/>
    </location>
</feature>
<feature type="transmembrane region" description="Helical" evidence="7">
    <location>
        <begin position="371"/>
        <end position="390"/>
    </location>
</feature>
<dbReference type="InterPro" id="IPR000760">
    <property type="entry name" value="Inositol_monophosphatase-like"/>
</dbReference>
<feature type="transmembrane region" description="Helical" evidence="7">
    <location>
        <begin position="479"/>
        <end position="496"/>
    </location>
</feature>
<feature type="transmembrane region" description="Helical" evidence="7">
    <location>
        <begin position="502"/>
        <end position="522"/>
    </location>
</feature>
<dbReference type="Pfam" id="PF08611">
    <property type="entry name" value="DUF1774"/>
    <property type="match status" value="1"/>
</dbReference>
<reference evidence="9" key="1">
    <citation type="submission" date="2017-02" db="EMBL/GenBank/DDBJ databases">
        <authorList>
            <person name="Tafer H."/>
            <person name="Lopandic K."/>
        </authorList>
    </citation>
    <scope>NUCLEOTIDE SEQUENCE [LARGE SCALE GENOMIC DNA]</scope>
    <source>
        <strain evidence="9">CBS 366.77</strain>
    </source>
</reference>
<dbReference type="Proteomes" id="UP000266188">
    <property type="component" value="Unassembled WGS sequence"/>
</dbReference>
<keyword evidence="7" id="KW-1133">Transmembrane helix</keyword>
<dbReference type="InterPro" id="IPR013920">
    <property type="entry name" value="DUF1774_fun"/>
</dbReference>
<dbReference type="PANTHER" id="PTHR43200:SF2">
    <property type="entry name" value="3'(2'),5'-BISPHOSPHATE NUCLEOTIDASE"/>
    <property type="match status" value="1"/>
</dbReference>
<name>A0A3A2ZXF0_9EURO</name>
<comment type="caution">
    <text evidence="8">The sequence shown here is derived from an EMBL/GenBank/DDBJ whole genome shotgun (WGS) entry which is preliminary data.</text>
</comment>
<dbReference type="InterPro" id="IPR020583">
    <property type="entry name" value="Inositol_monoP_metal-BS"/>
</dbReference>
<dbReference type="CDD" id="cd01517">
    <property type="entry name" value="PAP_phosphatase"/>
    <property type="match status" value="1"/>
</dbReference>
<evidence type="ECO:0000256" key="4">
    <source>
        <dbReference type="ARBA" id="ARBA00022801"/>
    </source>
</evidence>
<gene>
    <name evidence="8" type="ORF">PHISCL_00256</name>
</gene>
<evidence type="ECO:0000313" key="8">
    <source>
        <dbReference type="EMBL" id="RJE27380.1"/>
    </source>
</evidence>
<dbReference type="GO" id="GO:0046872">
    <property type="term" value="F:metal ion binding"/>
    <property type="evidence" value="ECO:0007669"/>
    <property type="project" value="UniProtKB-KW"/>
</dbReference>
<feature type="binding site" evidence="6">
    <location>
        <position position="137"/>
    </location>
    <ligand>
        <name>Mg(2+)</name>
        <dbReference type="ChEBI" id="CHEBI:18420"/>
        <label>1</label>
        <note>catalytic</note>
    </ligand>
</feature>
<evidence type="ECO:0000256" key="3">
    <source>
        <dbReference type="ARBA" id="ARBA00022723"/>
    </source>
</evidence>
<dbReference type="PANTHER" id="PTHR43200">
    <property type="entry name" value="PHOSPHATASE"/>
    <property type="match status" value="1"/>
</dbReference>
<feature type="binding site" evidence="6">
    <location>
        <position position="140"/>
    </location>
    <ligand>
        <name>Mg(2+)</name>
        <dbReference type="ChEBI" id="CHEBI:18420"/>
        <label>1</label>
        <note>catalytic</note>
    </ligand>
</feature>